<dbReference type="EMBL" id="CM015728">
    <property type="protein sequence ID" value="KAF3702341.1"/>
    <property type="molecule type" value="Genomic_DNA"/>
</dbReference>
<name>A0A6G1QI40_CHAAH</name>
<gene>
    <name evidence="2" type="ORF">EXN66_Car018029</name>
</gene>
<feature type="compositionally biased region" description="Basic and acidic residues" evidence="1">
    <location>
        <begin position="108"/>
        <end position="124"/>
    </location>
</feature>
<keyword evidence="3" id="KW-1185">Reference proteome</keyword>
<proteinExistence type="predicted"/>
<accession>A0A6G1QI40</accession>
<evidence type="ECO:0000256" key="1">
    <source>
        <dbReference type="SAM" id="MobiDB-lite"/>
    </source>
</evidence>
<sequence length="443" mass="49960">MKNSPNFKPEYIKTDINVFSKKTPITAALHVTIELKLIYKPNRTVSKTNHISFYSSFSPKVSPQAPSLAPLLAPTKGNLHPFCTRTPKSQQLSISQVANAACQLHFEENGRKGGDRKEEKKETVQETMKGKVGNTAAQKARHTFQPFHLTSAPESGSFSSEEKNNMVRVKGRSRYIRTACGASCQKAVVLGFSGCVEHLAMIWDQMHHVFYNQSHVYVVWLDLANADRSVPCKTTEKVEDENQACYIRRLSLCKTVRNNNIFLVNSEENPLLSDQLRRWAPKVIIISVCAFLSVILFGKNSVVCQKFHLEVSGSLTFIVDLNFHKRSSSSSASPHPDIVHRLKTSQLSIIGGVIMSSLADIQRGCYATKPIRLPSAAHKQSIDILTEIICVQNKFLTTHVVRESFIDIHRYEIFIIKKLLVWKLDQSLCPPVYKSWQLRAESY</sequence>
<dbReference type="Proteomes" id="UP000503349">
    <property type="component" value="Chromosome 17"/>
</dbReference>
<feature type="region of interest" description="Disordered" evidence="1">
    <location>
        <begin position="108"/>
        <end position="137"/>
    </location>
</feature>
<reference evidence="3" key="2">
    <citation type="submission" date="2019-02" db="EMBL/GenBank/DDBJ databases">
        <title>Opniocepnalus argus Var Kimnra genome.</title>
        <authorList>
            <person name="Zhou C."/>
            <person name="Xiao S."/>
        </authorList>
    </citation>
    <scope>NUCLEOTIDE SEQUENCE [LARGE SCALE GENOMIC DNA]</scope>
</reference>
<reference evidence="2 3" key="1">
    <citation type="submission" date="2019-02" db="EMBL/GenBank/DDBJ databases">
        <title>Opniocepnalus argus genome.</title>
        <authorList>
            <person name="Zhou C."/>
            <person name="Xiao S."/>
        </authorList>
    </citation>
    <scope>NUCLEOTIDE SEQUENCE [LARGE SCALE GENOMIC DNA]</scope>
    <source>
        <strain evidence="2">OARG1902GOOAL</strain>
        <tissue evidence="2">Muscle</tissue>
    </source>
</reference>
<evidence type="ECO:0000313" key="2">
    <source>
        <dbReference type="EMBL" id="KAF3702341.1"/>
    </source>
</evidence>
<evidence type="ECO:0000313" key="3">
    <source>
        <dbReference type="Proteomes" id="UP000503349"/>
    </source>
</evidence>
<protein>
    <submittedName>
        <fullName evidence="2">Uncharacterized protein</fullName>
    </submittedName>
</protein>
<organism evidence="2 3">
    <name type="scientific">Channa argus</name>
    <name type="common">Northern snakehead</name>
    <name type="synonym">Ophicephalus argus</name>
    <dbReference type="NCBI Taxonomy" id="215402"/>
    <lineage>
        <taxon>Eukaryota</taxon>
        <taxon>Metazoa</taxon>
        <taxon>Chordata</taxon>
        <taxon>Craniata</taxon>
        <taxon>Vertebrata</taxon>
        <taxon>Euteleostomi</taxon>
        <taxon>Actinopterygii</taxon>
        <taxon>Neopterygii</taxon>
        <taxon>Teleostei</taxon>
        <taxon>Neoteleostei</taxon>
        <taxon>Acanthomorphata</taxon>
        <taxon>Anabantaria</taxon>
        <taxon>Anabantiformes</taxon>
        <taxon>Channoidei</taxon>
        <taxon>Channidae</taxon>
        <taxon>Channa</taxon>
    </lineage>
</organism>
<dbReference type="AlphaFoldDB" id="A0A6G1QI40"/>